<protein>
    <submittedName>
        <fullName evidence="4">Vegetative incompatibility protein HET-E-1</fullName>
    </submittedName>
</protein>
<feature type="domain" description="Heterokaryon incompatibility" evidence="2">
    <location>
        <begin position="22"/>
        <end position="109"/>
    </location>
</feature>
<keyword evidence="5" id="KW-1185">Reference proteome</keyword>
<feature type="region of interest" description="Disordered" evidence="1">
    <location>
        <begin position="528"/>
        <end position="556"/>
    </location>
</feature>
<dbReference type="PANTHER" id="PTHR10622:SF10">
    <property type="entry name" value="HET DOMAIN-CONTAINING PROTEIN"/>
    <property type="match status" value="1"/>
</dbReference>
<evidence type="ECO:0000259" key="3">
    <source>
        <dbReference type="Pfam" id="PF26640"/>
    </source>
</evidence>
<reference evidence="4 5" key="1">
    <citation type="submission" date="2018-05" db="EMBL/GenBank/DDBJ databases">
        <title>Genome sequencing and assembly of the regulated plant pathogen Lachnellula willkommii and related sister species for the development of diagnostic species identification markers.</title>
        <authorList>
            <person name="Giroux E."/>
            <person name="Bilodeau G."/>
        </authorList>
    </citation>
    <scope>NUCLEOTIDE SEQUENCE [LARGE SCALE GENOMIC DNA]</scope>
    <source>
        <strain evidence="4 5">CBS 268.59</strain>
    </source>
</reference>
<evidence type="ECO:0000256" key="1">
    <source>
        <dbReference type="SAM" id="MobiDB-lite"/>
    </source>
</evidence>
<dbReference type="Pfam" id="PF06985">
    <property type="entry name" value="HET"/>
    <property type="match status" value="1"/>
</dbReference>
<accession>A0A8T9C4P1</accession>
<evidence type="ECO:0000313" key="4">
    <source>
        <dbReference type="EMBL" id="TVY80598.1"/>
    </source>
</evidence>
<name>A0A8T9C4P1_9HELO</name>
<dbReference type="PANTHER" id="PTHR10622">
    <property type="entry name" value="HET DOMAIN-CONTAINING PROTEIN"/>
    <property type="match status" value="1"/>
</dbReference>
<feature type="domain" description="DUF8212" evidence="3">
    <location>
        <begin position="222"/>
        <end position="253"/>
    </location>
</feature>
<dbReference type="InterPro" id="IPR010730">
    <property type="entry name" value="HET"/>
</dbReference>
<organism evidence="4 5">
    <name type="scientific">Lachnellula suecica</name>
    <dbReference type="NCBI Taxonomy" id="602035"/>
    <lineage>
        <taxon>Eukaryota</taxon>
        <taxon>Fungi</taxon>
        <taxon>Dikarya</taxon>
        <taxon>Ascomycota</taxon>
        <taxon>Pezizomycotina</taxon>
        <taxon>Leotiomycetes</taxon>
        <taxon>Helotiales</taxon>
        <taxon>Lachnaceae</taxon>
        <taxon>Lachnellula</taxon>
    </lineage>
</organism>
<dbReference type="Pfam" id="PF26640">
    <property type="entry name" value="DUF8212"/>
    <property type="match status" value="1"/>
</dbReference>
<sequence>MWLLNATTILPKTFEENTTPPYAILSHTWGHDEVSFQDIGRRGVNSKIGYRKIRYACDEALRQGLRYVWVDTCCIDKTSSVELSEAINSMFRWYKEAAICYTYLADVPDETDVYSPESAFASSRWFKRGWTLQELLAPAKVQFFSRDWQDLGSKTALKTQISAITGIGESFLDGSDHVTRASVAKRMSWASCRETTRTEDLAYCLLGIFDINMPLVYGEGRKAFLRLQKEIMKSSSDQTLFAWGSRLHEIARKDDYFYGPFARELALFKDSGDFIPDELSESGSSYSMTNKGLQIDFPVVKLCRYCDQLAILDCRPERKFLWLVALPIKLRTNGSFTRLGSIFVVRRDEVLDVPKQSLRFVTPGFNTRPRLSEDHLKELPSFLIRKLPSYESRLCIWDVQPRDVWNADERIIRCPRNDPRPYVIRLWRGEGEGFAITFFSTNNESNHRSHTVFKESRDQPLTYERLSSEIKSVDFQDWKCHDIKVTFGHGLVRMSTGIDVQTFDIELAADETNGLSGSLPLRSRVSLLSASPTPSNHTSPSQCADQARPSGKAQGN</sequence>
<gene>
    <name evidence="4" type="primary">HET-E1_18</name>
    <name evidence="4" type="ORF">LSUE1_G005139</name>
</gene>
<evidence type="ECO:0000259" key="2">
    <source>
        <dbReference type="Pfam" id="PF06985"/>
    </source>
</evidence>
<comment type="caution">
    <text evidence="4">The sequence shown here is derived from an EMBL/GenBank/DDBJ whole genome shotgun (WGS) entry which is preliminary data.</text>
</comment>
<proteinExistence type="predicted"/>
<dbReference type="EMBL" id="QGMK01000651">
    <property type="protein sequence ID" value="TVY80598.1"/>
    <property type="molecule type" value="Genomic_DNA"/>
</dbReference>
<evidence type="ECO:0000313" key="5">
    <source>
        <dbReference type="Proteomes" id="UP000469558"/>
    </source>
</evidence>
<feature type="compositionally biased region" description="Polar residues" evidence="1">
    <location>
        <begin position="533"/>
        <end position="544"/>
    </location>
</feature>
<dbReference type="OrthoDB" id="674604at2759"/>
<dbReference type="InterPro" id="IPR058525">
    <property type="entry name" value="DUF8212"/>
</dbReference>
<dbReference type="Proteomes" id="UP000469558">
    <property type="component" value="Unassembled WGS sequence"/>
</dbReference>
<dbReference type="AlphaFoldDB" id="A0A8T9C4P1"/>